<dbReference type="GO" id="GO:0042364">
    <property type="term" value="P:water-soluble vitamin biosynthetic process"/>
    <property type="evidence" value="ECO:0007669"/>
    <property type="project" value="UniProtKB-ARBA"/>
</dbReference>
<evidence type="ECO:0000259" key="9">
    <source>
        <dbReference type="PROSITE" id="PS51918"/>
    </source>
</evidence>
<evidence type="ECO:0000256" key="4">
    <source>
        <dbReference type="ARBA" id="ARBA00023004"/>
    </source>
</evidence>
<dbReference type="GO" id="GO:0046872">
    <property type="term" value="F:metal ion binding"/>
    <property type="evidence" value="ECO:0007669"/>
    <property type="project" value="UniProtKB-KW"/>
</dbReference>
<protein>
    <submittedName>
        <fullName evidence="10">[FeFe] hydrogenase H-cluster radical SAM maturase HydE</fullName>
    </submittedName>
</protein>
<dbReference type="InterPro" id="IPR024021">
    <property type="entry name" value="FeFe-hyd_HydE_rSAM"/>
</dbReference>
<keyword evidence="3" id="KW-0479">Metal-binding</keyword>
<dbReference type="SMART" id="SM00876">
    <property type="entry name" value="BATS"/>
    <property type="match status" value="1"/>
</dbReference>
<dbReference type="CDD" id="cd01335">
    <property type="entry name" value="Radical_SAM"/>
    <property type="match status" value="1"/>
</dbReference>
<dbReference type="SFLD" id="SFLDS00029">
    <property type="entry name" value="Radical_SAM"/>
    <property type="match status" value="1"/>
</dbReference>
<keyword evidence="1 7" id="KW-0004">4Fe-4S</keyword>
<feature type="binding site" evidence="8">
    <location>
        <position position="159"/>
    </location>
    <ligand>
        <name>S-adenosyl-L-methionine</name>
        <dbReference type="ChEBI" id="CHEBI:59789"/>
    </ligand>
</feature>
<dbReference type="Gene3D" id="3.20.20.70">
    <property type="entry name" value="Aldolase class I"/>
    <property type="match status" value="1"/>
</dbReference>
<evidence type="ECO:0000256" key="5">
    <source>
        <dbReference type="ARBA" id="ARBA00023014"/>
    </source>
</evidence>
<dbReference type="InterPro" id="IPR010722">
    <property type="entry name" value="BATS_dom"/>
</dbReference>
<dbReference type="PIRSF" id="PIRSF004762">
    <property type="entry name" value="CHP00423"/>
    <property type="match status" value="1"/>
</dbReference>
<gene>
    <name evidence="10" type="primary">hydE</name>
    <name evidence="10" type="ORF">IPN91_13295</name>
</gene>
<comment type="cofactor">
    <cofactor evidence="7">
        <name>[4Fe-4S] cluster</name>
        <dbReference type="ChEBI" id="CHEBI:49883"/>
    </cofactor>
    <text evidence="7">Binds 1 [4Fe-4S] cluster. The cluster is coordinated with 3 cysteines and an exchangeable S-adenosyl-L-methionine.</text>
</comment>
<comment type="cofactor">
    <cofactor evidence="6">
        <name>[2Fe-2S] cluster</name>
        <dbReference type="ChEBI" id="CHEBI:190135"/>
    </cofactor>
</comment>
<dbReference type="SFLD" id="SFLDF00348">
    <property type="entry name" value="FeFe_hydrogenase_maturase_(Hyd"/>
    <property type="match status" value="1"/>
</dbReference>
<dbReference type="SFLD" id="SFLDG01280">
    <property type="entry name" value="HydE/PylB-like"/>
    <property type="match status" value="1"/>
</dbReference>
<evidence type="ECO:0000256" key="6">
    <source>
        <dbReference type="ARBA" id="ARBA00034078"/>
    </source>
</evidence>
<dbReference type="Proteomes" id="UP000709959">
    <property type="component" value="Unassembled WGS sequence"/>
</dbReference>
<evidence type="ECO:0000256" key="3">
    <source>
        <dbReference type="ARBA" id="ARBA00022723"/>
    </source>
</evidence>
<dbReference type="InterPro" id="IPR013785">
    <property type="entry name" value="Aldolase_TIM"/>
</dbReference>
<dbReference type="PANTHER" id="PTHR43726">
    <property type="entry name" value="3-METHYLORNITHINE SYNTHASE"/>
    <property type="match status" value="1"/>
</dbReference>
<dbReference type="PROSITE" id="PS51918">
    <property type="entry name" value="RADICAL_SAM"/>
    <property type="match status" value="1"/>
</dbReference>
<sequence>MPSSPESGSFRLDHASLKAWLLELDPESLQALWAEADRVRRTCVGDAVHLRGLIEVSSHCVRHCLYCGLRAPSAGLERYRMEAGEILACAHEAVRLGYGSVVLQGGEDPGLTQAFIADVVRAIKQETPLAVTLSLGERSDADLLAWRRAGADRFLLRFETSDPVLYRRIHPDLPGIPSDRFAQLRRMRDMGYEIGTGVMVGIPGQTWDTLAADLLRFRELDMDMIGIGPFLPSPRTPLGGAGASTFQAPPEQQVPNDELTTLKAVALTRLACPDANIPSTTALATLDRAQGRELALLRGANVVMPNVTPLPFRALYEIYPGKACLTETPATCQGCLENRLRSIGRTMAKGPGGRKSTLCKDSVPCDFHH</sequence>
<dbReference type="GO" id="GO:0016740">
    <property type="term" value="F:transferase activity"/>
    <property type="evidence" value="ECO:0007669"/>
    <property type="project" value="TreeGrafter"/>
</dbReference>
<dbReference type="GO" id="GO:0044272">
    <property type="term" value="P:sulfur compound biosynthetic process"/>
    <property type="evidence" value="ECO:0007669"/>
    <property type="project" value="UniProtKB-ARBA"/>
</dbReference>
<name>A0A936F5P1_9BACT</name>
<dbReference type="InterPro" id="IPR007197">
    <property type="entry name" value="rSAM"/>
</dbReference>
<dbReference type="InterPro" id="IPR058240">
    <property type="entry name" value="rSAM_sf"/>
</dbReference>
<feature type="binding site" evidence="8">
    <location>
        <position position="134"/>
    </location>
    <ligand>
        <name>(3R)-3-methyl-D-ornithine</name>
        <dbReference type="ChEBI" id="CHEBI:64642"/>
    </ligand>
</feature>
<dbReference type="PANTHER" id="PTHR43726:SF1">
    <property type="entry name" value="BIOTIN SYNTHASE"/>
    <property type="match status" value="1"/>
</dbReference>
<feature type="domain" description="Radical SAM core" evidence="9">
    <location>
        <begin position="46"/>
        <end position="273"/>
    </location>
</feature>
<dbReference type="SMART" id="SM00729">
    <property type="entry name" value="Elp3"/>
    <property type="match status" value="1"/>
</dbReference>
<dbReference type="EMBL" id="JADKCH010000022">
    <property type="protein sequence ID" value="MBK8573572.1"/>
    <property type="molecule type" value="Genomic_DNA"/>
</dbReference>
<proteinExistence type="predicted"/>
<keyword evidence="2 7" id="KW-0949">S-adenosyl-L-methionine</keyword>
<accession>A0A936F5P1</accession>
<feature type="binding site" evidence="7">
    <location>
        <position position="67"/>
    </location>
    <ligand>
        <name>[4Fe-4S] cluster</name>
        <dbReference type="ChEBI" id="CHEBI:49883"/>
        <note>4Fe-4S-S-AdoMet</note>
    </ligand>
</feature>
<keyword evidence="4 7" id="KW-0408">Iron</keyword>
<feature type="binding site" evidence="8">
    <location>
        <position position="231"/>
    </location>
    <ligand>
        <name>S-adenosyl-L-methionine</name>
        <dbReference type="ChEBI" id="CHEBI:59789"/>
    </ligand>
</feature>
<dbReference type="GO" id="GO:0051539">
    <property type="term" value="F:4 iron, 4 sulfur cluster binding"/>
    <property type="evidence" value="ECO:0007669"/>
    <property type="project" value="UniProtKB-KW"/>
</dbReference>
<dbReference type="SUPFAM" id="SSF102114">
    <property type="entry name" value="Radical SAM enzymes"/>
    <property type="match status" value="1"/>
</dbReference>
<keyword evidence="5 7" id="KW-0411">Iron-sulfur</keyword>
<evidence type="ECO:0000256" key="1">
    <source>
        <dbReference type="ARBA" id="ARBA00022485"/>
    </source>
</evidence>
<evidence type="ECO:0000313" key="10">
    <source>
        <dbReference type="EMBL" id="MBK8573572.1"/>
    </source>
</evidence>
<dbReference type="Pfam" id="PF04055">
    <property type="entry name" value="Radical_SAM"/>
    <property type="match status" value="1"/>
</dbReference>
<evidence type="ECO:0000256" key="2">
    <source>
        <dbReference type="ARBA" id="ARBA00022691"/>
    </source>
</evidence>
<dbReference type="AlphaFoldDB" id="A0A936F5P1"/>
<organism evidence="10 11">
    <name type="scientific">Candidatus Geothrix odensensis</name>
    <dbReference type="NCBI Taxonomy" id="2954440"/>
    <lineage>
        <taxon>Bacteria</taxon>
        <taxon>Pseudomonadati</taxon>
        <taxon>Acidobacteriota</taxon>
        <taxon>Holophagae</taxon>
        <taxon>Holophagales</taxon>
        <taxon>Holophagaceae</taxon>
        <taxon>Geothrix</taxon>
    </lineage>
</organism>
<dbReference type="SFLD" id="SFLDG01060">
    <property type="entry name" value="BATS_domain_containing"/>
    <property type="match status" value="1"/>
</dbReference>
<evidence type="ECO:0000256" key="7">
    <source>
        <dbReference type="PIRSR" id="PIRSR004762-1"/>
    </source>
</evidence>
<dbReference type="InterPro" id="IPR034422">
    <property type="entry name" value="HydE/PylB-like"/>
</dbReference>
<evidence type="ECO:0000256" key="8">
    <source>
        <dbReference type="PIRSR" id="PIRSR004762-2"/>
    </source>
</evidence>
<evidence type="ECO:0000313" key="11">
    <source>
        <dbReference type="Proteomes" id="UP000709959"/>
    </source>
</evidence>
<dbReference type="NCBIfam" id="TIGR03956">
    <property type="entry name" value="rSAM_HydE"/>
    <property type="match status" value="1"/>
</dbReference>
<feature type="binding site" evidence="7">
    <location>
        <position position="60"/>
    </location>
    <ligand>
        <name>[4Fe-4S] cluster</name>
        <dbReference type="ChEBI" id="CHEBI:49883"/>
        <note>4Fe-4S-S-AdoMet</note>
    </ligand>
</feature>
<comment type="caution">
    <text evidence="10">The sequence shown here is derived from an EMBL/GenBank/DDBJ whole genome shotgun (WGS) entry which is preliminary data.</text>
</comment>
<dbReference type="InterPro" id="IPR006638">
    <property type="entry name" value="Elp3/MiaA/NifB-like_rSAM"/>
</dbReference>
<feature type="binding site" evidence="7">
    <location>
        <position position="64"/>
    </location>
    <ligand>
        <name>[4Fe-4S] cluster</name>
        <dbReference type="ChEBI" id="CHEBI:49883"/>
        <note>4Fe-4S-S-AdoMet</note>
    </ligand>
</feature>
<reference evidence="10 11" key="1">
    <citation type="submission" date="2020-10" db="EMBL/GenBank/DDBJ databases">
        <title>Connecting structure to function with the recovery of over 1000 high-quality activated sludge metagenome-assembled genomes encoding full-length rRNA genes using long-read sequencing.</title>
        <authorList>
            <person name="Singleton C.M."/>
            <person name="Petriglieri F."/>
            <person name="Kristensen J.M."/>
            <person name="Kirkegaard R.H."/>
            <person name="Michaelsen T.Y."/>
            <person name="Andersen M.H."/>
            <person name="Karst S.M."/>
            <person name="Dueholm M.S."/>
            <person name="Nielsen P.H."/>
            <person name="Albertsen M."/>
        </authorList>
    </citation>
    <scope>NUCLEOTIDE SEQUENCE [LARGE SCALE GENOMIC DNA]</scope>
    <source>
        <strain evidence="10">OdNE_18-Q3-R46-58_MAXAC.008</strain>
    </source>
</reference>